<dbReference type="Gene3D" id="3.40.50.300">
    <property type="entry name" value="P-loop containing nucleotide triphosphate hydrolases"/>
    <property type="match status" value="1"/>
</dbReference>
<evidence type="ECO:0000259" key="4">
    <source>
        <dbReference type="PROSITE" id="PS50893"/>
    </source>
</evidence>
<dbReference type="EMBL" id="JAOQJL010000021">
    <property type="protein sequence ID" value="MCU6765980.1"/>
    <property type="molecule type" value="Genomic_DNA"/>
</dbReference>
<proteinExistence type="predicted"/>
<evidence type="ECO:0000256" key="3">
    <source>
        <dbReference type="ARBA" id="ARBA00022840"/>
    </source>
</evidence>
<dbReference type="PANTHER" id="PTHR42781">
    <property type="entry name" value="SPERMIDINE/PUTRESCINE IMPORT ATP-BINDING PROTEIN POTA"/>
    <property type="match status" value="1"/>
</dbReference>
<gene>
    <name evidence="5" type="ORF">OCV61_11220</name>
</gene>
<keyword evidence="6" id="KW-1185">Reference proteome</keyword>
<organism evidence="5 6">
    <name type="scientific">Blautia ammoniilytica</name>
    <dbReference type="NCBI Taxonomy" id="2981782"/>
    <lineage>
        <taxon>Bacteria</taxon>
        <taxon>Bacillati</taxon>
        <taxon>Bacillota</taxon>
        <taxon>Clostridia</taxon>
        <taxon>Lachnospirales</taxon>
        <taxon>Lachnospiraceae</taxon>
        <taxon>Blautia</taxon>
    </lineage>
</organism>
<comment type="caution">
    <text evidence="5">The sequence shown here is derived from an EMBL/GenBank/DDBJ whole genome shotgun (WGS) entry which is preliminary data.</text>
</comment>
<dbReference type="SUPFAM" id="SSF52540">
    <property type="entry name" value="P-loop containing nucleoside triphosphate hydrolases"/>
    <property type="match status" value="1"/>
</dbReference>
<reference evidence="5 6" key="1">
    <citation type="journal article" date="2021" name="ISME Commun">
        <title>Automated analysis of genomic sequences facilitates high-throughput and comprehensive description of bacteria.</title>
        <authorList>
            <person name="Hitch T.C.A."/>
        </authorList>
    </citation>
    <scope>NUCLEOTIDE SEQUENCE [LARGE SCALE GENOMIC DNA]</scope>
    <source>
        <strain evidence="5 6">Sanger_23</strain>
    </source>
</reference>
<name>A0ABT2TUS2_9FIRM</name>
<dbReference type="InterPro" id="IPR050093">
    <property type="entry name" value="ABC_SmlMolc_Importer"/>
</dbReference>
<dbReference type="InterPro" id="IPR003439">
    <property type="entry name" value="ABC_transporter-like_ATP-bd"/>
</dbReference>
<keyword evidence="1" id="KW-0813">Transport</keyword>
<evidence type="ECO:0000256" key="1">
    <source>
        <dbReference type="ARBA" id="ARBA00022448"/>
    </source>
</evidence>
<keyword evidence="3 5" id="KW-0067">ATP-binding</keyword>
<evidence type="ECO:0000313" key="5">
    <source>
        <dbReference type="EMBL" id="MCU6765980.1"/>
    </source>
</evidence>
<dbReference type="InterPro" id="IPR027417">
    <property type="entry name" value="P-loop_NTPase"/>
</dbReference>
<dbReference type="PANTHER" id="PTHR42781:SF8">
    <property type="entry name" value="BICARBONATE TRANSPORT ATP-BINDING PROTEIN CMPC"/>
    <property type="match status" value="1"/>
</dbReference>
<dbReference type="GO" id="GO:0005524">
    <property type="term" value="F:ATP binding"/>
    <property type="evidence" value="ECO:0007669"/>
    <property type="project" value="UniProtKB-KW"/>
</dbReference>
<protein>
    <submittedName>
        <fullName evidence="5">ATP-binding cassette domain-containing protein</fullName>
    </submittedName>
</protein>
<evidence type="ECO:0000256" key="2">
    <source>
        <dbReference type="ARBA" id="ARBA00022741"/>
    </source>
</evidence>
<dbReference type="RefSeq" id="WP_158421903.1">
    <property type="nucleotide sequence ID" value="NZ_JAOQJL010000021.1"/>
</dbReference>
<accession>A0ABT2TUS2</accession>
<dbReference type="Pfam" id="PF00005">
    <property type="entry name" value="ABC_tran"/>
    <property type="match status" value="1"/>
</dbReference>
<sequence>MDLIIQDLCKAYYGQAVLQDFSYCFPEGKTTCIMGRSGCGKTTLLNLILGLELPDTGTIQGNKEPMAAVFQEDRLCRNLTVQANIRLVNKRLSEERLRELLAAVDLEEAWDKKAGELSGGMCRRTAIARALAAGRNCILMDEPLSGLDPDTRIKVLDTIKKYTKGKTLLLVTHEKQDAFSLGADKILEM</sequence>
<keyword evidence="2" id="KW-0547">Nucleotide-binding</keyword>
<dbReference type="Proteomes" id="UP001652409">
    <property type="component" value="Unassembled WGS sequence"/>
</dbReference>
<dbReference type="InterPro" id="IPR003593">
    <property type="entry name" value="AAA+_ATPase"/>
</dbReference>
<dbReference type="PROSITE" id="PS50893">
    <property type="entry name" value="ABC_TRANSPORTER_2"/>
    <property type="match status" value="1"/>
</dbReference>
<feature type="domain" description="ABC transporter" evidence="4">
    <location>
        <begin position="3"/>
        <end position="189"/>
    </location>
</feature>
<dbReference type="SMART" id="SM00382">
    <property type="entry name" value="AAA"/>
    <property type="match status" value="1"/>
</dbReference>
<evidence type="ECO:0000313" key="6">
    <source>
        <dbReference type="Proteomes" id="UP001652409"/>
    </source>
</evidence>